<proteinExistence type="predicted"/>
<accession>A0A4U1BIL0</accession>
<gene>
    <name evidence="2" type="ORF">FCL40_01180</name>
</gene>
<protein>
    <submittedName>
        <fullName evidence="2">Uncharacterized protein</fullName>
    </submittedName>
</protein>
<organism evidence="2 3">
    <name type="scientific">Ferrimonas sediminicola</name>
    <dbReference type="NCBI Taxonomy" id="2569538"/>
    <lineage>
        <taxon>Bacteria</taxon>
        <taxon>Pseudomonadati</taxon>
        <taxon>Pseudomonadota</taxon>
        <taxon>Gammaproteobacteria</taxon>
        <taxon>Alteromonadales</taxon>
        <taxon>Ferrimonadaceae</taxon>
        <taxon>Ferrimonas</taxon>
    </lineage>
</organism>
<dbReference type="RefSeq" id="WP_136850529.1">
    <property type="nucleotide sequence ID" value="NZ_SWCI01000001.1"/>
</dbReference>
<feature type="region of interest" description="Disordered" evidence="1">
    <location>
        <begin position="441"/>
        <end position="461"/>
    </location>
</feature>
<name>A0A4U1BIL0_9GAMM</name>
<sequence>MPRIKKSAEWIHQALDLLVAGQIRLCPQRNPGRYGWLMTLVERVQAKVQASGAPPEQRPYLTHYLLCLLQVEASELHPQASQWQRWVAESARLEGGVTREQIDQLSEYNRDFRRALVHKLLASLMARLGLSFEPVAEMADELMADPELDLSGVAPDHLLDLVLHAYLVEDLLAPLKLLCFASDRGLIDTAAVRPRQPPPLSYAEPILRLHLYREFQMIAHFVWESEFRRGIKESRRDFPAELVVAGKRTPLTAHTRKLEIDLALTETSAGQRLIRSLFDRQGQRDFAAAVSPVTVAGMAEERVMTLLEYAVTDYRKQLFVDEQGRGYRFGRMLSTTCGVHLHYFLFARQSRLGLPIFVGGDDQADSMSSRLARRLRDKLGISIAARTLYQAHRRDDQGLYPSVQRRWRQFALIHAPNIGNWHENQCYCACIGERLAQLSTERDSAAPASESEGADSEGNPA</sequence>
<dbReference type="EMBL" id="SWCI01000001">
    <property type="protein sequence ID" value="TKB51199.1"/>
    <property type="molecule type" value="Genomic_DNA"/>
</dbReference>
<dbReference type="Proteomes" id="UP000305674">
    <property type="component" value="Unassembled WGS sequence"/>
</dbReference>
<evidence type="ECO:0000256" key="1">
    <source>
        <dbReference type="SAM" id="MobiDB-lite"/>
    </source>
</evidence>
<evidence type="ECO:0000313" key="2">
    <source>
        <dbReference type="EMBL" id="TKB51199.1"/>
    </source>
</evidence>
<comment type="caution">
    <text evidence="2">The sequence shown here is derived from an EMBL/GenBank/DDBJ whole genome shotgun (WGS) entry which is preliminary data.</text>
</comment>
<keyword evidence="3" id="KW-1185">Reference proteome</keyword>
<evidence type="ECO:0000313" key="3">
    <source>
        <dbReference type="Proteomes" id="UP000305674"/>
    </source>
</evidence>
<dbReference type="AlphaFoldDB" id="A0A4U1BIL0"/>
<reference evidence="2 3" key="1">
    <citation type="submission" date="2019-04" db="EMBL/GenBank/DDBJ databases">
        <authorList>
            <person name="Hwang J.C."/>
        </authorList>
    </citation>
    <scope>NUCLEOTIDE SEQUENCE [LARGE SCALE GENOMIC DNA]</scope>
    <source>
        <strain evidence="2 3">IMCC35001</strain>
    </source>
</reference>
<dbReference type="OrthoDB" id="9819148at2"/>